<dbReference type="SMART" id="SM00283">
    <property type="entry name" value="MA"/>
    <property type="match status" value="1"/>
</dbReference>
<keyword evidence="4" id="KW-1133">Transmembrane helix</keyword>
<evidence type="ECO:0000256" key="1">
    <source>
        <dbReference type="ARBA" id="ARBA00023224"/>
    </source>
</evidence>
<dbReference type="SMART" id="SM00304">
    <property type="entry name" value="HAMP"/>
    <property type="match status" value="2"/>
</dbReference>
<keyword evidence="1 3" id="KW-0807">Transducer</keyword>
<dbReference type="SUPFAM" id="SSF55781">
    <property type="entry name" value="GAF domain-like"/>
    <property type="match status" value="1"/>
</dbReference>
<dbReference type="Proteomes" id="UP000813215">
    <property type="component" value="Unassembled WGS sequence"/>
</dbReference>
<evidence type="ECO:0000259" key="6">
    <source>
        <dbReference type="PROSITE" id="PS50111"/>
    </source>
</evidence>
<keyword evidence="4" id="KW-0472">Membrane</keyword>
<dbReference type="InterPro" id="IPR003660">
    <property type="entry name" value="HAMP_dom"/>
</dbReference>
<dbReference type="PANTHER" id="PTHR32089:SF114">
    <property type="entry name" value="METHYL-ACCEPTING CHEMOTAXIS PROTEIN MCPB"/>
    <property type="match status" value="1"/>
</dbReference>
<feature type="transmembrane region" description="Helical" evidence="4">
    <location>
        <begin position="114"/>
        <end position="137"/>
    </location>
</feature>
<dbReference type="PROSITE" id="PS50046">
    <property type="entry name" value="PHYTOCHROME_2"/>
    <property type="match status" value="1"/>
</dbReference>
<keyword evidence="4" id="KW-0812">Transmembrane</keyword>
<dbReference type="EMBL" id="JAHHHW010000028">
    <property type="protein sequence ID" value="MBW4430730.1"/>
    <property type="molecule type" value="Genomic_DNA"/>
</dbReference>
<protein>
    <submittedName>
        <fullName evidence="8">HAMP domain-containing protein</fullName>
    </submittedName>
</protein>
<dbReference type="Gene3D" id="6.10.340.10">
    <property type="match status" value="1"/>
</dbReference>
<dbReference type="SUPFAM" id="SSF158472">
    <property type="entry name" value="HAMP domain-like"/>
    <property type="match status" value="1"/>
</dbReference>
<proteinExistence type="inferred from homology"/>
<dbReference type="InterPro" id="IPR003018">
    <property type="entry name" value="GAF"/>
</dbReference>
<dbReference type="Gene3D" id="1.10.287.950">
    <property type="entry name" value="Methyl-accepting chemotaxis protein"/>
    <property type="match status" value="1"/>
</dbReference>
<feature type="domain" description="Phytochrome chromophore attachment site" evidence="5">
    <location>
        <begin position="228"/>
        <end position="363"/>
    </location>
</feature>
<gene>
    <name evidence="8" type="ORF">KME28_02980</name>
</gene>
<feature type="domain" description="HAMP" evidence="7">
    <location>
        <begin position="394"/>
        <end position="445"/>
    </location>
</feature>
<comment type="caution">
    <text evidence="8">The sequence shown here is derived from an EMBL/GenBank/DDBJ whole genome shotgun (WGS) entry which is preliminary data.</text>
</comment>
<evidence type="ECO:0000256" key="3">
    <source>
        <dbReference type="PROSITE-ProRule" id="PRU00284"/>
    </source>
</evidence>
<dbReference type="PANTHER" id="PTHR32089">
    <property type="entry name" value="METHYL-ACCEPTING CHEMOTAXIS PROTEIN MCPB"/>
    <property type="match status" value="1"/>
</dbReference>
<evidence type="ECO:0000259" key="5">
    <source>
        <dbReference type="PROSITE" id="PS50046"/>
    </source>
</evidence>
<dbReference type="AlphaFoldDB" id="A0A9E3H5W7"/>
<feature type="domain" description="Methyl-accepting transducer" evidence="6">
    <location>
        <begin position="452"/>
        <end position="686"/>
    </location>
</feature>
<accession>A0A9E3H5W7</accession>
<dbReference type="CDD" id="cd06225">
    <property type="entry name" value="HAMP"/>
    <property type="match status" value="2"/>
</dbReference>
<dbReference type="GO" id="GO:0007165">
    <property type="term" value="P:signal transduction"/>
    <property type="evidence" value="ECO:0007669"/>
    <property type="project" value="UniProtKB-KW"/>
</dbReference>
<evidence type="ECO:0000256" key="4">
    <source>
        <dbReference type="SAM" id="Phobius"/>
    </source>
</evidence>
<dbReference type="GO" id="GO:0016020">
    <property type="term" value="C:membrane"/>
    <property type="evidence" value="ECO:0007669"/>
    <property type="project" value="InterPro"/>
</dbReference>
<dbReference type="SMART" id="SM00065">
    <property type="entry name" value="GAF"/>
    <property type="match status" value="1"/>
</dbReference>
<dbReference type="InterPro" id="IPR004089">
    <property type="entry name" value="MCPsignal_dom"/>
</dbReference>
<dbReference type="Gene3D" id="3.30.450.40">
    <property type="match status" value="1"/>
</dbReference>
<dbReference type="InterPro" id="IPR029016">
    <property type="entry name" value="GAF-like_dom_sf"/>
</dbReference>
<reference evidence="8" key="1">
    <citation type="submission" date="2021-05" db="EMBL/GenBank/DDBJ databases">
        <authorList>
            <person name="Pietrasiak N."/>
            <person name="Ward R."/>
            <person name="Stajich J.E."/>
            <person name="Kurbessoian T."/>
        </authorList>
    </citation>
    <scope>NUCLEOTIDE SEQUENCE</scope>
    <source>
        <strain evidence="8">HA4357-MV3</strain>
    </source>
</reference>
<dbReference type="PROSITE" id="PS50885">
    <property type="entry name" value="HAMP"/>
    <property type="match status" value="2"/>
</dbReference>
<dbReference type="Pfam" id="PF00015">
    <property type="entry name" value="MCPsignal"/>
    <property type="match status" value="1"/>
</dbReference>
<dbReference type="PROSITE" id="PS50111">
    <property type="entry name" value="CHEMOTAXIS_TRANSDUC_2"/>
    <property type="match status" value="1"/>
</dbReference>
<dbReference type="SUPFAM" id="SSF58104">
    <property type="entry name" value="Methyl-accepting chemotaxis protein (MCP) signaling domain"/>
    <property type="match status" value="1"/>
</dbReference>
<comment type="similarity">
    <text evidence="2">Belongs to the methyl-accepting chemotaxis (MCP) protein family.</text>
</comment>
<organism evidence="8 9">
    <name type="scientific">Pelatocladus maniniholoensis HA4357-MV3</name>
    <dbReference type="NCBI Taxonomy" id="1117104"/>
    <lineage>
        <taxon>Bacteria</taxon>
        <taxon>Bacillati</taxon>
        <taxon>Cyanobacteriota</taxon>
        <taxon>Cyanophyceae</taxon>
        <taxon>Nostocales</taxon>
        <taxon>Nostocaceae</taxon>
        <taxon>Pelatocladus</taxon>
    </lineage>
</organism>
<evidence type="ECO:0000256" key="2">
    <source>
        <dbReference type="ARBA" id="ARBA00029447"/>
    </source>
</evidence>
<dbReference type="Pfam" id="PF01590">
    <property type="entry name" value="GAF"/>
    <property type="match status" value="1"/>
</dbReference>
<sequence>MVKKIDVEKNSSAKNADFQASKFVVSSETNALIERKKDFQNPCISGVISCIRRLSLRTKVLVFAFTVSTLPVLGVGSLSHYLMNQLVAQKIINTNQDKANYTHTKILLARQRRLLLLLQMGTVVTALLVGGIVAILANRLTQVILAATTAVNELGQGNLNTRIAIEGEDELAVLGSNINHMADQLQDLLQKQTDEAEQLKLLTLERVSLLEATQALKDFAIQLSGILNCEDIYNLAVHDIQKALKTERTIVYKFDNNWLGSVITESVIAGLPSAIGVEIHDSCLQNDLEKYQQGRVMAINNIYQAGLSDCDIEQLELLAVKAYLVAPILLGDQLLGLLIVHQCSQPRLWQQSEIDLCEQFARAVGLALERANLLEQTEKGRKAAEIVSQQQRQQKQRLQLLRLQEDIEGASTGDLTVRAEVTTGEIGTVADFFNSMLESLQKIVTQVKQVAIQVEVDSGIAENSRVPNQLAIEALKQAEQINKTLDFLEQMKVSIQTVAKSANQTATVARTACNGGTTIDLAVENSMSLQQTIEQTTKKIQRLGKYTQEIYCVVASLNKIAMQTNLLAINAGIEAVRPHADEGGQAFAVVTQEVAVLAAQSAAATQEIETVLANIQFEISEVVKAMELGREQVVEETRLVQDTKQNFINIFNACCEIDQLVQSISTVTLSQVQTSEDITELIKEIAKVSEVTNHLSCQLSESLQKTFEISQQLQASVGIFKVG</sequence>
<name>A0A9E3H5W7_9NOST</name>
<evidence type="ECO:0000259" key="7">
    <source>
        <dbReference type="PROSITE" id="PS50885"/>
    </source>
</evidence>
<evidence type="ECO:0000313" key="9">
    <source>
        <dbReference type="Proteomes" id="UP000813215"/>
    </source>
</evidence>
<feature type="domain" description="HAMP" evidence="7">
    <location>
        <begin position="138"/>
        <end position="190"/>
    </location>
</feature>
<evidence type="ECO:0000313" key="8">
    <source>
        <dbReference type="EMBL" id="MBW4430730.1"/>
    </source>
</evidence>
<dbReference type="Pfam" id="PF00672">
    <property type="entry name" value="HAMP"/>
    <property type="match status" value="1"/>
</dbReference>
<dbReference type="InterPro" id="IPR016132">
    <property type="entry name" value="Phyto_chromo_attachment"/>
</dbReference>
<feature type="transmembrane region" description="Helical" evidence="4">
    <location>
        <begin position="61"/>
        <end position="83"/>
    </location>
</feature>
<reference evidence="8" key="2">
    <citation type="journal article" date="2022" name="Microbiol. Resour. Announc.">
        <title>Metagenome Sequencing to Explore Phylogenomics of Terrestrial Cyanobacteria.</title>
        <authorList>
            <person name="Ward R.D."/>
            <person name="Stajich J.E."/>
            <person name="Johansen J.R."/>
            <person name="Huntemann M."/>
            <person name="Clum A."/>
            <person name="Foster B."/>
            <person name="Foster B."/>
            <person name="Roux S."/>
            <person name="Palaniappan K."/>
            <person name="Varghese N."/>
            <person name="Mukherjee S."/>
            <person name="Reddy T.B.K."/>
            <person name="Daum C."/>
            <person name="Copeland A."/>
            <person name="Chen I.A."/>
            <person name="Ivanova N.N."/>
            <person name="Kyrpides N.C."/>
            <person name="Shapiro N."/>
            <person name="Eloe-Fadrosh E.A."/>
            <person name="Pietrasiak N."/>
        </authorList>
    </citation>
    <scope>NUCLEOTIDE SEQUENCE</scope>
    <source>
        <strain evidence="8">HA4357-MV3</strain>
    </source>
</reference>